<proteinExistence type="predicted"/>
<gene>
    <name evidence="2" type="ORF">HU200_032685</name>
</gene>
<accession>A0A835ELH8</accession>
<evidence type="ECO:0000313" key="2">
    <source>
        <dbReference type="EMBL" id="KAF8702850.1"/>
    </source>
</evidence>
<reference evidence="2" key="1">
    <citation type="submission" date="2020-07" db="EMBL/GenBank/DDBJ databases">
        <title>Genome sequence and genetic diversity analysis of an under-domesticated orphan crop, white fonio (Digitaria exilis).</title>
        <authorList>
            <person name="Bennetzen J.L."/>
            <person name="Chen S."/>
            <person name="Ma X."/>
            <person name="Wang X."/>
            <person name="Yssel A.E.J."/>
            <person name="Chaluvadi S.R."/>
            <person name="Johnson M."/>
            <person name="Gangashetty P."/>
            <person name="Hamidou F."/>
            <person name="Sanogo M.D."/>
            <person name="Zwaenepoel A."/>
            <person name="Wallace J."/>
            <person name="Van De Peer Y."/>
            <person name="Van Deynze A."/>
        </authorList>
    </citation>
    <scope>NUCLEOTIDE SEQUENCE</scope>
    <source>
        <tissue evidence="2">Leaves</tissue>
    </source>
</reference>
<organism evidence="2 3">
    <name type="scientific">Digitaria exilis</name>
    <dbReference type="NCBI Taxonomy" id="1010633"/>
    <lineage>
        <taxon>Eukaryota</taxon>
        <taxon>Viridiplantae</taxon>
        <taxon>Streptophyta</taxon>
        <taxon>Embryophyta</taxon>
        <taxon>Tracheophyta</taxon>
        <taxon>Spermatophyta</taxon>
        <taxon>Magnoliopsida</taxon>
        <taxon>Liliopsida</taxon>
        <taxon>Poales</taxon>
        <taxon>Poaceae</taxon>
        <taxon>PACMAD clade</taxon>
        <taxon>Panicoideae</taxon>
        <taxon>Panicodae</taxon>
        <taxon>Paniceae</taxon>
        <taxon>Anthephorinae</taxon>
        <taxon>Digitaria</taxon>
    </lineage>
</organism>
<keyword evidence="3" id="KW-1185">Reference proteome</keyword>
<feature type="region of interest" description="Disordered" evidence="1">
    <location>
        <begin position="171"/>
        <end position="218"/>
    </location>
</feature>
<protein>
    <submittedName>
        <fullName evidence="2">Uncharacterized protein</fullName>
    </submittedName>
</protein>
<dbReference type="PANTHER" id="PTHR34194">
    <property type="entry name" value="F14J8.16 PROTEIN"/>
    <property type="match status" value="1"/>
</dbReference>
<comment type="caution">
    <text evidence="2">The sequence shown here is derived from an EMBL/GenBank/DDBJ whole genome shotgun (WGS) entry which is preliminary data.</text>
</comment>
<evidence type="ECO:0000256" key="1">
    <source>
        <dbReference type="SAM" id="MobiDB-lite"/>
    </source>
</evidence>
<dbReference type="Proteomes" id="UP000636709">
    <property type="component" value="Unassembled WGS sequence"/>
</dbReference>
<dbReference type="EMBL" id="JACEFO010001783">
    <property type="protein sequence ID" value="KAF8702850.1"/>
    <property type="molecule type" value="Genomic_DNA"/>
</dbReference>
<dbReference type="AlphaFoldDB" id="A0A835ELH8"/>
<evidence type="ECO:0000313" key="3">
    <source>
        <dbReference type="Proteomes" id="UP000636709"/>
    </source>
</evidence>
<dbReference type="OrthoDB" id="298344at2759"/>
<sequence length="452" mass="50333">MPPPGKAYYTRSGAAGLSAPDAGGVDPDYKYFLDYVRLDGNGYALYIPSKDGVSPPKVIRYEDPFLDSNVGAPVPGGSGGGWRGAPPSLEEDSYGVAAHPRAGVKRKAPPHGNPRSGARRGAVPVDEEDPPAAQVPEPAWHDSHPDIDEDYGFFLRNVRVESDGKVVLKMGNSTVPIGHEPSVDNRGAEEEDDAEEGDEDESIPASGQSGENGVGTEKNVGADKEAASDAPDPNLLIFIVMFVTRRPHLKVKEEKVSEEEGDDVGPGCDLQIVNVMEFETKEEVEEERETPLSVPVKGMAESQPMNREASSSKGHPTIPLNELQGVVWPPHITERPDSDFKEKLMKILIKPFKQEEYNRYVAVATKRSPVVKERRTRHNVVYYPWKHEMGKSYFDSYPDLAEQFKLQENNYPNRLALLRGFFFWLQNIGHEDQFRPWRSDFKTYRCRVVSMP</sequence>
<feature type="compositionally biased region" description="Gly residues" evidence="1">
    <location>
        <begin position="74"/>
        <end position="83"/>
    </location>
</feature>
<feature type="compositionally biased region" description="Acidic residues" evidence="1">
    <location>
        <begin position="189"/>
        <end position="202"/>
    </location>
</feature>
<name>A0A835ELH8_9POAL</name>
<dbReference type="PANTHER" id="PTHR34194:SF30">
    <property type="entry name" value="POLYPROTEIN"/>
    <property type="match status" value="1"/>
</dbReference>
<feature type="region of interest" description="Disordered" evidence="1">
    <location>
        <begin position="70"/>
        <end position="145"/>
    </location>
</feature>